<dbReference type="Proteomes" id="UP001590951">
    <property type="component" value="Unassembled WGS sequence"/>
</dbReference>
<comment type="caution">
    <text evidence="2">The sequence shown here is derived from an EMBL/GenBank/DDBJ whole genome shotgun (WGS) entry which is preliminary data.</text>
</comment>
<protein>
    <submittedName>
        <fullName evidence="2">Uncharacterized protein</fullName>
    </submittedName>
</protein>
<feature type="region of interest" description="Disordered" evidence="1">
    <location>
        <begin position="33"/>
        <end position="52"/>
    </location>
</feature>
<gene>
    <name evidence="2" type="ORF">ABVK25_010973</name>
</gene>
<evidence type="ECO:0000313" key="2">
    <source>
        <dbReference type="EMBL" id="KAL2048791.1"/>
    </source>
</evidence>
<feature type="compositionally biased region" description="Basic and acidic residues" evidence="1">
    <location>
        <begin position="39"/>
        <end position="52"/>
    </location>
</feature>
<proteinExistence type="predicted"/>
<dbReference type="EMBL" id="JBHFEH010000080">
    <property type="protein sequence ID" value="KAL2048791.1"/>
    <property type="molecule type" value="Genomic_DNA"/>
</dbReference>
<name>A0ABR4AT87_9LECA</name>
<accession>A0ABR4AT87</accession>
<keyword evidence="3" id="KW-1185">Reference proteome</keyword>
<evidence type="ECO:0000256" key="1">
    <source>
        <dbReference type="SAM" id="MobiDB-lite"/>
    </source>
</evidence>
<reference evidence="2 3" key="1">
    <citation type="submission" date="2024-09" db="EMBL/GenBank/DDBJ databases">
        <title>Rethinking Asexuality: The Enigmatic Case of Functional Sexual Genes in Lepraria (Stereocaulaceae).</title>
        <authorList>
            <person name="Doellman M."/>
            <person name="Sun Y."/>
            <person name="Barcenas-Pena A."/>
            <person name="Lumbsch H.T."/>
            <person name="Grewe F."/>
        </authorList>
    </citation>
    <scope>NUCLEOTIDE SEQUENCE [LARGE SCALE GENOMIC DNA]</scope>
    <source>
        <strain evidence="2 3">Grewe 0041</strain>
    </source>
</reference>
<sequence>MEDTPLASLSLTHVHYNPRRPNILPLRLARSRPPSSLCDLRDPNMVDARDRDPPHVCGANRMRGAELLA</sequence>
<organism evidence="2 3">
    <name type="scientific">Lepraria finkii</name>
    <dbReference type="NCBI Taxonomy" id="1340010"/>
    <lineage>
        <taxon>Eukaryota</taxon>
        <taxon>Fungi</taxon>
        <taxon>Dikarya</taxon>
        <taxon>Ascomycota</taxon>
        <taxon>Pezizomycotina</taxon>
        <taxon>Lecanoromycetes</taxon>
        <taxon>OSLEUM clade</taxon>
        <taxon>Lecanoromycetidae</taxon>
        <taxon>Lecanorales</taxon>
        <taxon>Lecanorineae</taxon>
        <taxon>Stereocaulaceae</taxon>
        <taxon>Lepraria</taxon>
    </lineage>
</organism>
<evidence type="ECO:0000313" key="3">
    <source>
        <dbReference type="Proteomes" id="UP001590951"/>
    </source>
</evidence>